<dbReference type="STRING" id="249408.BOO71_0007333"/>
<name>A0A1U7NYU7_9DEIO</name>
<evidence type="ECO:0000313" key="2">
    <source>
        <dbReference type="EMBL" id="OLV18092.1"/>
    </source>
</evidence>
<organism evidence="2 3">
    <name type="scientific">Deinococcus marmoris</name>
    <dbReference type="NCBI Taxonomy" id="249408"/>
    <lineage>
        <taxon>Bacteria</taxon>
        <taxon>Thermotogati</taxon>
        <taxon>Deinococcota</taxon>
        <taxon>Deinococci</taxon>
        <taxon>Deinococcales</taxon>
        <taxon>Deinococcaceae</taxon>
        <taxon>Deinococcus</taxon>
    </lineage>
</organism>
<gene>
    <name evidence="2" type="ORF">BOO71_0007333</name>
</gene>
<dbReference type="RefSeq" id="WP_254843140.1">
    <property type="nucleotide sequence ID" value="NZ_MSTI01000077.1"/>
</dbReference>
<keyword evidence="3" id="KW-1185">Reference proteome</keyword>
<accession>A0A1U7NYU7</accession>
<proteinExistence type="predicted"/>
<dbReference type="Proteomes" id="UP000186607">
    <property type="component" value="Unassembled WGS sequence"/>
</dbReference>
<feature type="compositionally biased region" description="Basic and acidic residues" evidence="1">
    <location>
        <begin position="31"/>
        <end position="41"/>
    </location>
</feature>
<feature type="region of interest" description="Disordered" evidence="1">
    <location>
        <begin position="13"/>
        <end position="41"/>
    </location>
</feature>
<reference evidence="2 3" key="1">
    <citation type="submission" date="2017-01" db="EMBL/GenBank/DDBJ databases">
        <title>Genome Analysis of Deinococcus marmoris KOPRI26562.</title>
        <authorList>
            <person name="Kim J.H."/>
            <person name="Oh H.-M."/>
        </authorList>
    </citation>
    <scope>NUCLEOTIDE SEQUENCE [LARGE SCALE GENOMIC DNA]</scope>
    <source>
        <strain evidence="2 3">KOPRI26562</strain>
    </source>
</reference>
<evidence type="ECO:0000313" key="3">
    <source>
        <dbReference type="Proteomes" id="UP000186607"/>
    </source>
</evidence>
<dbReference type="AlphaFoldDB" id="A0A1U7NYU7"/>
<dbReference type="EMBL" id="MSTI01000077">
    <property type="protein sequence ID" value="OLV18092.1"/>
    <property type="molecule type" value="Genomic_DNA"/>
</dbReference>
<protein>
    <submittedName>
        <fullName evidence="2">Uncharacterized protein</fullName>
    </submittedName>
</protein>
<evidence type="ECO:0000256" key="1">
    <source>
        <dbReference type="SAM" id="MobiDB-lite"/>
    </source>
</evidence>
<comment type="caution">
    <text evidence="2">The sequence shown here is derived from an EMBL/GenBank/DDBJ whole genome shotgun (WGS) entry which is preliminary data.</text>
</comment>
<sequence>MICQEAIWPRSRRRGLHGSQQGGISSFEPRTPSDRSPDDFSKRTGVYAASVGLWAMMYALKGSRVRRILNMALQLADGPGWTPMRYFLSFASDSPTPEHGRDLLSPGFVYVLPRDGFEQMPA</sequence>